<evidence type="ECO:0000313" key="2">
    <source>
        <dbReference type="EMBL" id="MFD1927467.1"/>
    </source>
</evidence>
<keyword evidence="1" id="KW-0812">Transmembrane</keyword>
<keyword evidence="1" id="KW-0472">Membrane</keyword>
<dbReference type="RefSeq" id="WP_381536124.1">
    <property type="nucleotide sequence ID" value="NZ_JBHUGI010000008.1"/>
</dbReference>
<evidence type="ECO:0000313" key="3">
    <source>
        <dbReference type="Proteomes" id="UP001597218"/>
    </source>
</evidence>
<accession>A0ABW4SDA1</accession>
<feature type="transmembrane region" description="Helical" evidence="1">
    <location>
        <begin position="59"/>
        <end position="78"/>
    </location>
</feature>
<feature type="transmembrane region" description="Helical" evidence="1">
    <location>
        <begin position="36"/>
        <end position="52"/>
    </location>
</feature>
<name>A0ABW4SDA1_9BACL</name>
<evidence type="ECO:0000256" key="1">
    <source>
        <dbReference type="SAM" id="Phobius"/>
    </source>
</evidence>
<proteinExistence type="predicted"/>
<keyword evidence="1" id="KW-1133">Transmembrane helix</keyword>
<comment type="caution">
    <text evidence="2">The sequence shown here is derived from an EMBL/GenBank/DDBJ whole genome shotgun (WGS) entry which is preliminary data.</text>
</comment>
<keyword evidence="3" id="KW-1185">Reference proteome</keyword>
<dbReference type="EMBL" id="JBHUGI010000008">
    <property type="protein sequence ID" value="MFD1927467.1"/>
    <property type="molecule type" value="Genomic_DNA"/>
</dbReference>
<feature type="transmembrane region" description="Helical" evidence="1">
    <location>
        <begin position="12"/>
        <end position="30"/>
    </location>
</feature>
<gene>
    <name evidence="2" type="ORF">ACFSFY_05230</name>
</gene>
<dbReference type="Proteomes" id="UP001597218">
    <property type="component" value="Unassembled WGS sequence"/>
</dbReference>
<protein>
    <recommendedName>
        <fullName evidence="4">GGDEF domain-containing protein, diguanylate cyclase (C-di-GMP synthetase) or its enzymatically inactive variants</fullName>
    </recommendedName>
</protein>
<organism evidence="2 3">
    <name type="scientific">Sporosarcina siberiensis</name>
    <dbReference type="NCBI Taxonomy" id="1365606"/>
    <lineage>
        <taxon>Bacteria</taxon>
        <taxon>Bacillati</taxon>
        <taxon>Bacillota</taxon>
        <taxon>Bacilli</taxon>
        <taxon>Bacillales</taxon>
        <taxon>Caryophanaceae</taxon>
        <taxon>Sporosarcina</taxon>
    </lineage>
</organism>
<sequence>MHKTTKWDSFKIPVVSIIWMLTMWLLIVLSFNEVPYFYYLGLGVLVILFFSVRDRLAFFFYIILTITTVFYFLYLAFIEGWSVAEQLSGIGTHFLILIHLFSLYSLSKYIHQFQEDNKLLKIRIDQLEEYILEEGILSKHEFEKQAELVLSTMGRREETGFYIKIDLAKLNKTVRKKMIKSLGGMLYTTLRKNFDLIGQYDDKTLVVLLQNTDEKGLEIINGRMQHLMNERLEEESVQKIKWNLRKIEGQKKFAELVVES</sequence>
<reference evidence="3" key="1">
    <citation type="journal article" date="2019" name="Int. J. Syst. Evol. Microbiol.">
        <title>The Global Catalogue of Microorganisms (GCM) 10K type strain sequencing project: providing services to taxonomists for standard genome sequencing and annotation.</title>
        <authorList>
            <consortium name="The Broad Institute Genomics Platform"/>
            <consortium name="The Broad Institute Genome Sequencing Center for Infectious Disease"/>
            <person name="Wu L."/>
            <person name="Ma J."/>
        </authorList>
    </citation>
    <scope>NUCLEOTIDE SEQUENCE [LARGE SCALE GENOMIC DNA]</scope>
    <source>
        <strain evidence="3">CGMCC 4.7177</strain>
    </source>
</reference>
<evidence type="ECO:0008006" key="4">
    <source>
        <dbReference type="Google" id="ProtNLM"/>
    </source>
</evidence>
<feature type="transmembrane region" description="Helical" evidence="1">
    <location>
        <begin position="90"/>
        <end position="110"/>
    </location>
</feature>